<sequence length="134" mass="14377">MALTDDVREANEISRVTMRSCESLGAPVVFDDSVERWVATLRNESAETSESVRPLIRRDALGLALDMCGADPRGGKFGPPVLACRRHGRKSASTALTAGASARKRAEGERGATFSGSSQFDVPSVPVEIRVLFI</sequence>
<reference evidence="2 3" key="1">
    <citation type="submission" date="2018-01" db="EMBL/GenBank/DDBJ databases">
        <title>Whole genome analyses suggest that Burkholderia sensu lato contains two further novel genera in the rhizoxinica-symbiotica group Mycetohabitans gen. nov., and Trinickia gen. nov.: implications for the evolution of diazotrophy and nodulation in the Burkholderiaceae.</title>
        <authorList>
            <person name="Estrada-de los Santos P."/>
            <person name="Palmer M."/>
            <person name="Chavez-Ramirez B."/>
            <person name="Beukes C."/>
            <person name="Steenkamp E.T."/>
            <person name="Hirsch A.M."/>
            <person name="Manyaka P."/>
            <person name="Maluk M."/>
            <person name="Lafos M."/>
            <person name="Crook M."/>
            <person name="Gross E."/>
            <person name="Simon M.F."/>
            <person name="Bueno dos Reis Junior F."/>
            <person name="Poole P.S."/>
            <person name="Venter S.N."/>
            <person name="James E.K."/>
        </authorList>
    </citation>
    <scope>NUCLEOTIDE SEQUENCE [LARGE SCALE GENOMIC DNA]</scope>
    <source>
        <strain evidence="2 3">GP25-8</strain>
    </source>
</reference>
<dbReference type="Proteomes" id="UP000235347">
    <property type="component" value="Unassembled WGS sequence"/>
</dbReference>
<name>A0A2N7WE85_9BURK</name>
<keyword evidence="3" id="KW-1185">Reference proteome</keyword>
<evidence type="ECO:0000313" key="2">
    <source>
        <dbReference type="EMBL" id="PMS27674.1"/>
    </source>
</evidence>
<proteinExistence type="predicted"/>
<accession>A0A2N7WE85</accession>
<feature type="region of interest" description="Disordered" evidence="1">
    <location>
        <begin position="89"/>
        <end position="117"/>
    </location>
</feature>
<protein>
    <submittedName>
        <fullName evidence="2">Uncharacterized protein</fullName>
    </submittedName>
</protein>
<feature type="compositionally biased region" description="Low complexity" evidence="1">
    <location>
        <begin position="91"/>
        <end position="101"/>
    </location>
</feature>
<dbReference type="AlphaFoldDB" id="A0A2N7WE85"/>
<gene>
    <name evidence="2" type="ORF">C0Z19_03095</name>
</gene>
<organism evidence="2 3">
    <name type="scientific">Trinickia soli</name>
    <dbReference type="NCBI Taxonomy" id="380675"/>
    <lineage>
        <taxon>Bacteria</taxon>
        <taxon>Pseudomonadati</taxon>
        <taxon>Pseudomonadota</taxon>
        <taxon>Betaproteobacteria</taxon>
        <taxon>Burkholderiales</taxon>
        <taxon>Burkholderiaceae</taxon>
        <taxon>Trinickia</taxon>
    </lineage>
</organism>
<comment type="caution">
    <text evidence="2">The sequence shown here is derived from an EMBL/GenBank/DDBJ whole genome shotgun (WGS) entry which is preliminary data.</text>
</comment>
<evidence type="ECO:0000256" key="1">
    <source>
        <dbReference type="SAM" id="MobiDB-lite"/>
    </source>
</evidence>
<evidence type="ECO:0000313" key="3">
    <source>
        <dbReference type="Proteomes" id="UP000235347"/>
    </source>
</evidence>
<dbReference type="EMBL" id="PNYB01000002">
    <property type="protein sequence ID" value="PMS27674.1"/>
    <property type="molecule type" value="Genomic_DNA"/>
</dbReference>